<dbReference type="Proteomes" id="UP001526147">
    <property type="component" value="Unassembled WGS sequence"/>
</dbReference>
<feature type="signal peptide" evidence="7">
    <location>
        <begin position="1"/>
        <end position="25"/>
    </location>
</feature>
<evidence type="ECO:0000313" key="10">
    <source>
        <dbReference type="EMBL" id="MCV9885608.1"/>
    </source>
</evidence>
<evidence type="ECO:0000256" key="3">
    <source>
        <dbReference type="ARBA" id="ARBA00022729"/>
    </source>
</evidence>
<dbReference type="EMBL" id="JAOYEY010000032">
    <property type="protein sequence ID" value="MCV9885608.1"/>
    <property type="molecule type" value="Genomic_DNA"/>
</dbReference>
<dbReference type="PANTHER" id="PTHR47360:SF1">
    <property type="entry name" value="ENDOPEPTIDASE NLPC-RELATED"/>
    <property type="match status" value="1"/>
</dbReference>
<protein>
    <submittedName>
        <fullName evidence="10">LysM peptidoglycan-binding domain-containing protein</fullName>
    </submittedName>
</protein>
<dbReference type="PROSITE" id="PS51935">
    <property type="entry name" value="NLPC_P60"/>
    <property type="match status" value="1"/>
</dbReference>
<evidence type="ECO:0000256" key="2">
    <source>
        <dbReference type="ARBA" id="ARBA00022670"/>
    </source>
</evidence>
<dbReference type="InterPro" id="IPR000064">
    <property type="entry name" value="NLP_P60_dom"/>
</dbReference>
<evidence type="ECO:0000256" key="6">
    <source>
        <dbReference type="ARBA" id="ARBA00022807"/>
    </source>
</evidence>
<dbReference type="InterPro" id="IPR052062">
    <property type="entry name" value="Murein_DD/LD_carboxypeptidase"/>
</dbReference>
<keyword evidence="5" id="KW-0378">Hydrolase</keyword>
<evidence type="ECO:0000256" key="4">
    <source>
        <dbReference type="ARBA" id="ARBA00022737"/>
    </source>
</evidence>
<keyword evidence="4" id="KW-0677">Repeat</keyword>
<dbReference type="InterPro" id="IPR038765">
    <property type="entry name" value="Papain-like_cys_pep_sf"/>
</dbReference>
<dbReference type="InterPro" id="IPR036779">
    <property type="entry name" value="LysM_dom_sf"/>
</dbReference>
<evidence type="ECO:0000256" key="1">
    <source>
        <dbReference type="ARBA" id="ARBA00007074"/>
    </source>
</evidence>
<name>A0ABT3DFF2_9BACI</name>
<gene>
    <name evidence="10" type="ORF">OIH86_08070</name>
</gene>
<dbReference type="InterPro" id="IPR018392">
    <property type="entry name" value="LysM"/>
</dbReference>
<feature type="domain" description="NlpC/P60" evidence="9">
    <location>
        <begin position="197"/>
        <end position="316"/>
    </location>
</feature>
<sequence length="317" mass="34662">MKKQFIIALSSIGILSVGISNQTSAHEQTYKVQAGDSLWKISSSHHLTVEQIIQYNHLTSSSIYIGQELSLLEPHSHDLKQQIDSYTVKSGDSLSLIAKIHSTTVTELKSINHLNSDTIYIGQDLKIPISSKIDSVATPTLTSSQSYTVQAGDTLWKIALSTGISVTQLKALNNLTSNTIKVGQVLNLTEKQSSQPTLNVDKLITEAKKYIGVPYVWAGNTPNGFDCSGYLKYVFNTQGVTIPRTVATIWEATTPVTSPKKGDLVFFATTSQDPSHAGIYIGDYKFIHAGSSTGVTISDMNNSYWKPRYLGARKVNM</sequence>
<dbReference type="Gene3D" id="3.90.1720.10">
    <property type="entry name" value="endopeptidase domain like (from Nostoc punctiforme)"/>
    <property type="match status" value="1"/>
</dbReference>
<evidence type="ECO:0000259" key="8">
    <source>
        <dbReference type="PROSITE" id="PS51782"/>
    </source>
</evidence>
<dbReference type="SMART" id="SM00257">
    <property type="entry name" value="LysM"/>
    <property type="match status" value="3"/>
</dbReference>
<evidence type="ECO:0000256" key="7">
    <source>
        <dbReference type="SAM" id="SignalP"/>
    </source>
</evidence>
<feature type="domain" description="LysM" evidence="8">
    <location>
        <begin position="145"/>
        <end position="188"/>
    </location>
</feature>
<feature type="domain" description="LysM" evidence="8">
    <location>
        <begin position="28"/>
        <end position="71"/>
    </location>
</feature>
<keyword evidence="6" id="KW-0788">Thiol protease</keyword>
<accession>A0ABT3DFF2</accession>
<reference evidence="10 11" key="1">
    <citation type="submission" date="2022-10" db="EMBL/GenBank/DDBJ databases">
        <title>Draft genome assembly of moderately radiation resistant bacterium Metabacillus halosaccharovorans.</title>
        <authorList>
            <person name="Pal S."/>
            <person name="Gopinathan A."/>
        </authorList>
    </citation>
    <scope>NUCLEOTIDE SEQUENCE [LARGE SCALE GENOMIC DNA]</scope>
    <source>
        <strain evidence="10 11">VITHBRA001</strain>
    </source>
</reference>
<dbReference type="Pfam" id="PF00877">
    <property type="entry name" value="NLPC_P60"/>
    <property type="match status" value="1"/>
</dbReference>
<dbReference type="PROSITE" id="PS51782">
    <property type="entry name" value="LYSM"/>
    <property type="match status" value="3"/>
</dbReference>
<proteinExistence type="inferred from homology"/>
<dbReference type="SUPFAM" id="SSF54001">
    <property type="entry name" value="Cysteine proteinases"/>
    <property type="match status" value="1"/>
</dbReference>
<evidence type="ECO:0000259" key="9">
    <source>
        <dbReference type="PROSITE" id="PS51935"/>
    </source>
</evidence>
<feature type="domain" description="LysM" evidence="8">
    <location>
        <begin position="84"/>
        <end position="127"/>
    </location>
</feature>
<keyword evidence="3 7" id="KW-0732">Signal</keyword>
<dbReference type="RefSeq" id="WP_264142360.1">
    <property type="nucleotide sequence ID" value="NZ_JAOYEY010000032.1"/>
</dbReference>
<dbReference type="PANTHER" id="PTHR47360">
    <property type="entry name" value="MUREIN DD-ENDOPEPTIDASE MEPS/MUREIN LD-CARBOXYPEPTIDASE"/>
    <property type="match status" value="1"/>
</dbReference>
<feature type="chain" id="PRO_5045721215" evidence="7">
    <location>
        <begin position="26"/>
        <end position="317"/>
    </location>
</feature>
<keyword evidence="2" id="KW-0645">Protease</keyword>
<dbReference type="CDD" id="cd00118">
    <property type="entry name" value="LysM"/>
    <property type="match status" value="3"/>
</dbReference>
<dbReference type="SUPFAM" id="SSF54106">
    <property type="entry name" value="LysM domain"/>
    <property type="match status" value="3"/>
</dbReference>
<dbReference type="Gene3D" id="3.10.350.10">
    <property type="entry name" value="LysM domain"/>
    <property type="match status" value="3"/>
</dbReference>
<keyword evidence="11" id="KW-1185">Reference proteome</keyword>
<evidence type="ECO:0000313" key="11">
    <source>
        <dbReference type="Proteomes" id="UP001526147"/>
    </source>
</evidence>
<evidence type="ECO:0000256" key="5">
    <source>
        <dbReference type="ARBA" id="ARBA00022801"/>
    </source>
</evidence>
<dbReference type="Pfam" id="PF01476">
    <property type="entry name" value="LysM"/>
    <property type="match status" value="3"/>
</dbReference>
<comment type="caution">
    <text evidence="10">The sequence shown here is derived from an EMBL/GenBank/DDBJ whole genome shotgun (WGS) entry which is preliminary data.</text>
</comment>
<organism evidence="10 11">
    <name type="scientific">Metabacillus halosaccharovorans</name>
    <dbReference type="NCBI Taxonomy" id="930124"/>
    <lineage>
        <taxon>Bacteria</taxon>
        <taxon>Bacillati</taxon>
        <taxon>Bacillota</taxon>
        <taxon>Bacilli</taxon>
        <taxon>Bacillales</taxon>
        <taxon>Bacillaceae</taxon>
        <taxon>Metabacillus</taxon>
    </lineage>
</organism>
<comment type="similarity">
    <text evidence="1">Belongs to the peptidase C40 family.</text>
</comment>